<feature type="transmembrane region" description="Helical" evidence="1">
    <location>
        <begin position="90"/>
        <end position="109"/>
    </location>
</feature>
<keyword evidence="1" id="KW-0679">Respiratory chain</keyword>
<keyword evidence="1" id="KW-0249">Electron transport</keyword>
<dbReference type="Gene3D" id="1.20.120.1200">
    <property type="entry name" value="NADH-ubiquinone/plastoquinone oxidoreductase chain 6, subunit NuoJ"/>
    <property type="match status" value="1"/>
</dbReference>
<dbReference type="InterPro" id="IPR001457">
    <property type="entry name" value="NADH_UbQ/plastoQ_OxRdtase_su6"/>
</dbReference>
<dbReference type="AlphaFoldDB" id="A0A060D7W1"/>
<dbReference type="EMBL" id="KJ708763">
    <property type="protein sequence ID" value="AIB08135.1"/>
    <property type="molecule type" value="Genomic_DNA"/>
</dbReference>
<proteinExistence type="inferred from homology"/>
<evidence type="ECO:0000256" key="1">
    <source>
        <dbReference type="RuleBase" id="RU004430"/>
    </source>
</evidence>
<dbReference type="GO" id="GO:0031966">
    <property type="term" value="C:mitochondrial membrane"/>
    <property type="evidence" value="ECO:0007669"/>
    <property type="project" value="UniProtKB-SubCell"/>
</dbReference>
<sequence length="209" mass="23682">MTSTTLFWIFSIISLLSACMVVSLSNAVYSVLFLIIVFCNTASILLLLGAEFLSFLFLIVYVGAIAVLFLFVVMMLNVKTDNIKVNYGTIFFIGVFVSLILFIQTWSAFQLNFEAYANMDISLLNSNFPTITSWILEKNLPSNTESIGLILYTSYSLIFIMCAFILLLAMIGSIVLTMNQRTNVKKQQISLQLYRNQSKVVRFLDFRKS</sequence>
<comment type="similarity">
    <text evidence="1">Belongs to the complex I subunit 6 family.</text>
</comment>
<reference evidence="2" key="1">
    <citation type="journal article" date="2014" name="Sci. Rep.">
        <title>Minimally destructive sampling of type specimens of Pyropia (Bangiales, Rhodophyta) recovers complete plastid and mitochondrial genomes.</title>
        <authorList>
            <person name="Hughey J.R."/>
            <person name="Gabrielson P.W."/>
            <person name="Rohmer L."/>
            <person name="Tortolani J."/>
            <person name="Silva M."/>
            <person name="Miller K.A."/>
            <person name="Young J.D."/>
            <person name="Martell C."/>
            <person name="Ruediger E."/>
        </authorList>
    </citation>
    <scope>NUCLEOTIDE SEQUENCE</scope>
</reference>
<comment type="subcellular location">
    <subcellularLocation>
        <location evidence="1">Mitochondrion membrane</location>
        <topology evidence="1">Multi-pass membrane protein</topology>
    </subcellularLocation>
</comment>
<dbReference type="EC" id="7.1.1.2" evidence="1"/>
<name>A0A060D7W1_9RHOD</name>
<accession>A0A060D7W1</accession>
<keyword evidence="1" id="KW-1133">Transmembrane helix</keyword>
<comment type="function">
    <text evidence="1">Core subunit of the mitochondrial membrane respiratory chain NADH dehydrogenase (Complex I) which catalyzes electron transfer from NADH through the respiratory chain, using ubiquinone as an electron acceptor. Essential for the catalytic activity and assembly of complex I.</text>
</comment>
<feature type="transmembrane region" description="Helical" evidence="1">
    <location>
        <begin position="31"/>
        <end position="49"/>
    </location>
</feature>
<dbReference type="NCBIfam" id="NF005164">
    <property type="entry name" value="PRK06638.1-4"/>
    <property type="match status" value="1"/>
</dbReference>
<organism evidence="2">
    <name type="scientific">Pyropia kanakaensis</name>
    <dbReference type="NCBI Taxonomy" id="139729"/>
    <lineage>
        <taxon>Eukaryota</taxon>
        <taxon>Rhodophyta</taxon>
        <taxon>Bangiophyceae</taxon>
        <taxon>Bangiales</taxon>
        <taxon>Bangiaceae</taxon>
        <taxon>Pyropia</taxon>
    </lineage>
</organism>
<dbReference type="GeneID" id="19592268"/>
<dbReference type="InterPro" id="IPR042106">
    <property type="entry name" value="Nuo/plastoQ_OxRdtase_6_NuoJ"/>
</dbReference>
<geneLocation type="mitochondrion" evidence="2"/>
<feature type="transmembrane region" description="Helical" evidence="1">
    <location>
        <begin position="6"/>
        <end position="24"/>
    </location>
</feature>
<feature type="transmembrane region" description="Helical" evidence="1">
    <location>
        <begin position="149"/>
        <end position="176"/>
    </location>
</feature>
<dbReference type="RefSeq" id="YP_009040915.1">
    <property type="nucleotide sequence ID" value="NC_024289.1"/>
</dbReference>
<feature type="transmembrane region" description="Helical" evidence="1">
    <location>
        <begin position="55"/>
        <end position="78"/>
    </location>
</feature>
<dbReference type="Pfam" id="PF00499">
    <property type="entry name" value="Oxidored_q3"/>
    <property type="match status" value="1"/>
</dbReference>
<dbReference type="GO" id="GO:0008137">
    <property type="term" value="F:NADH dehydrogenase (ubiquinone) activity"/>
    <property type="evidence" value="ECO:0007669"/>
    <property type="project" value="UniProtKB-UniRule"/>
</dbReference>
<protein>
    <recommendedName>
        <fullName evidence="1">NADH-ubiquinone oxidoreductase chain 6</fullName>
        <ecNumber evidence="1">7.1.1.2</ecNumber>
    </recommendedName>
</protein>
<comment type="catalytic activity">
    <reaction evidence="1">
        <text>a ubiquinone + NADH + 5 H(+)(in) = a ubiquinol + NAD(+) + 4 H(+)(out)</text>
        <dbReference type="Rhea" id="RHEA:29091"/>
        <dbReference type="Rhea" id="RHEA-COMP:9565"/>
        <dbReference type="Rhea" id="RHEA-COMP:9566"/>
        <dbReference type="ChEBI" id="CHEBI:15378"/>
        <dbReference type="ChEBI" id="CHEBI:16389"/>
        <dbReference type="ChEBI" id="CHEBI:17976"/>
        <dbReference type="ChEBI" id="CHEBI:57540"/>
        <dbReference type="ChEBI" id="CHEBI:57945"/>
        <dbReference type="EC" id="7.1.1.2"/>
    </reaction>
</comment>
<dbReference type="EMBL" id="KJ708765">
    <property type="protein sequence ID" value="AIB08193.1"/>
    <property type="molecule type" value="Genomic_DNA"/>
</dbReference>
<keyword evidence="1" id="KW-0830">Ubiquinone</keyword>
<dbReference type="PANTHER" id="PTHR33269">
    <property type="entry name" value="NADH-UBIQUINONE OXIDOREDUCTASE CHAIN 6"/>
    <property type="match status" value="1"/>
</dbReference>
<keyword evidence="1" id="KW-0812">Transmembrane</keyword>
<dbReference type="PANTHER" id="PTHR33269:SF17">
    <property type="entry name" value="NADH-UBIQUINONE OXIDOREDUCTASE CHAIN 6"/>
    <property type="match status" value="1"/>
</dbReference>
<keyword evidence="1" id="KW-1278">Translocase</keyword>
<gene>
    <name evidence="2" type="primary">nad6</name>
</gene>
<keyword evidence="1" id="KW-0520">NAD</keyword>
<keyword evidence="1 2" id="KW-0496">Mitochondrion</keyword>
<keyword evidence="1" id="KW-0813">Transport</keyword>
<keyword evidence="1" id="KW-0472">Membrane</keyword>
<evidence type="ECO:0000313" key="2">
    <source>
        <dbReference type="EMBL" id="AIB08193.1"/>
    </source>
</evidence>